<dbReference type="FunFam" id="1.10.10.10:FF:000001">
    <property type="entry name" value="LysR family transcriptional regulator"/>
    <property type="match status" value="1"/>
</dbReference>
<sequence length="302" mass="33258">MNPRRLTPSMSLLVAFEAAARHCSFTKAAEELALTQSAVSRQVQALEAQLEIELFRREGRKIELTAAGAVYQHELAAALGRIRSATLQTISYKNDGGPLNLAVLPTLGSKWLLPRMHEFYAKHPQILVHIHSRIIREDVQSATHDMTAIICAGSGAWPGYISHKLLTERLVVVASPAALPDYPGLSPADVAEHALLNVVSRPSAWSDWFDQHNVDHANLRAGPSFELTAHLIQAVTAGIGLGLVPEILVQDELKNGDLVALFEPMESGRDYYLVYANRYQNLPSLKAFSAWLLSLPFQTEKN</sequence>
<dbReference type="RefSeq" id="WP_064677729.1">
    <property type="nucleotide sequence ID" value="NZ_CAXAOT010000017.1"/>
</dbReference>
<dbReference type="GO" id="GO:0006351">
    <property type="term" value="P:DNA-templated transcription"/>
    <property type="evidence" value="ECO:0007669"/>
    <property type="project" value="TreeGrafter"/>
</dbReference>
<feature type="domain" description="HTH lysR-type" evidence="5">
    <location>
        <begin position="8"/>
        <end position="65"/>
    </location>
</feature>
<comment type="similarity">
    <text evidence="1">Belongs to the LysR transcriptional regulatory family.</text>
</comment>
<evidence type="ECO:0000256" key="2">
    <source>
        <dbReference type="ARBA" id="ARBA00023015"/>
    </source>
</evidence>
<organism evidence="6 7">
    <name type="scientific">Pseudomonas silesiensis</name>
    <dbReference type="NCBI Taxonomy" id="1853130"/>
    <lineage>
        <taxon>Bacteria</taxon>
        <taxon>Pseudomonadati</taxon>
        <taxon>Pseudomonadota</taxon>
        <taxon>Gammaproteobacteria</taxon>
        <taxon>Pseudomonadales</taxon>
        <taxon>Pseudomonadaceae</taxon>
        <taxon>Pseudomonas</taxon>
    </lineage>
</organism>
<accession>A0A191YTU4</accession>
<dbReference type="CDD" id="cd08432">
    <property type="entry name" value="PBP2_GcdR_TrpI_HvrB_AmpR_like"/>
    <property type="match status" value="1"/>
</dbReference>
<evidence type="ECO:0000256" key="3">
    <source>
        <dbReference type="ARBA" id="ARBA00023125"/>
    </source>
</evidence>
<keyword evidence="4" id="KW-0804">Transcription</keyword>
<dbReference type="Pfam" id="PF00126">
    <property type="entry name" value="HTH_1"/>
    <property type="match status" value="1"/>
</dbReference>
<dbReference type="STRING" id="1853130.PMA3_14110"/>
<evidence type="ECO:0000313" key="7">
    <source>
        <dbReference type="Proteomes" id="UP000078354"/>
    </source>
</evidence>
<proteinExistence type="inferred from homology"/>
<evidence type="ECO:0000256" key="1">
    <source>
        <dbReference type="ARBA" id="ARBA00009437"/>
    </source>
</evidence>
<dbReference type="KEGG" id="psil:PMA3_14110"/>
<dbReference type="SUPFAM" id="SSF46785">
    <property type="entry name" value="Winged helix' DNA-binding domain"/>
    <property type="match status" value="1"/>
</dbReference>
<gene>
    <name evidence="6" type="ORF">PMA3_14110</name>
</gene>
<keyword evidence="7" id="KW-1185">Reference proteome</keyword>
<dbReference type="InterPro" id="IPR036390">
    <property type="entry name" value="WH_DNA-bd_sf"/>
</dbReference>
<evidence type="ECO:0000313" key="6">
    <source>
        <dbReference type="EMBL" id="ANJ56213.1"/>
    </source>
</evidence>
<dbReference type="PANTHER" id="PTHR30537">
    <property type="entry name" value="HTH-TYPE TRANSCRIPTIONAL REGULATOR"/>
    <property type="match status" value="1"/>
</dbReference>
<dbReference type="GO" id="GO:0043565">
    <property type="term" value="F:sequence-specific DNA binding"/>
    <property type="evidence" value="ECO:0007669"/>
    <property type="project" value="TreeGrafter"/>
</dbReference>
<dbReference type="InterPro" id="IPR058163">
    <property type="entry name" value="LysR-type_TF_proteobact-type"/>
</dbReference>
<name>A0A191YTU4_9PSED</name>
<dbReference type="EMBL" id="CP014870">
    <property type="protein sequence ID" value="ANJ56213.1"/>
    <property type="molecule type" value="Genomic_DNA"/>
</dbReference>
<dbReference type="PANTHER" id="PTHR30537:SF26">
    <property type="entry name" value="GLYCINE CLEAVAGE SYSTEM TRANSCRIPTIONAL ACTIVATOR"/>
    <property type="match status" value="1"/>
</dbReference>
<reference evidence="6 7" key="1">
    <citation type="journal article" date="2018" name="Syst. Appl. Microbiol.">
        <title>Pseudomonas silesiensis sp. nov. strain A3T isolated from a biological pesticide sewage treatment plant and analysis of the complete genome sequence.</title>
        <authorList>
            <person name="Kaminski M.A."/>
            <person name="Furmanczyk E.M."/>
            <person name="Sobczak A."/>
            <person name="Dziembowski A."/>
            <person name="Lipinski L."/>
        </authorList>
    </citation>
    <scope>NUCLEOTIDE SEQUENCE [LARGE SCALE GENOMIC DNA]</scope>
    <source>
        <strain evidence="6 7">A3</strain>
    </source>
</reference>
<dbReference type="InterPro" id="IPR005119">
    <property type="entry name" value="LysR_subst-bd"/>
</dbReference>
<keyword evidence="3" id="KW-0238">DNA-binding</keyword>
<evidence type="ECO:0000259" key="5">
    <source>
        <dbReference type="PROSITE" id="PS50931"/>
    </source>
</evidence>
<dbReference type="PRINTS" id="PR00039">
    <property type="entry name" value="HTHLYSR"/>
</dbReference>
<dbReference type="GO" id="GO:0003700">
    <property type="term" value="F:DNA-binding transcription factor activity"/>
    <property type="evidence" value="ECO:0007669"/>
    <property type="project" value="InterPro"/>
</dbReference>
<dbReference type="SUPFAM" id="SSF53850">
    <property type="entry name" value="Periplasmic binding protein-like II"/>
    <property type="match status" value="1"/>
</dbReference>
<dbReference type="InterPro" id="IPR000847">
    <property type="entry name" value="LysR_HTH_N"/>
</dbReference>
<dbReference type="InterPro" id="IPR036388">
    <property type="entry name" value="WH-like_DNA-bd_sf"/>
</dbReference>
<dbReference type="Gene3D" id="3.40.190.10">
    <property type="entry name" value="Periplasmic binding protein-like II"/>
    <property type="match status" value="2"/>
</dbReference>
<dbReference type="Pfam" id="PF03466">
    <property type="entry name" value="LysR_substrate"/>
    <property type="match status" value="1"/>
</dbReference>
<dbReference type="Gene3D" id="1.10.10.10">
    <property type="entry name" value="Winged helix-like DNA-binding domain superfamily/Winged helix DNA-binding domain"/>
    <property type="match status" value="1"/>
</dbReference>
<dbReference type="OrthoDB" id="5526340at2"/>
<keyword evidence="2" id="KW-0805">Transcription regulation</keyword>
<protein>
    <submittedName>
        <fullName evidence="6">LysR family transcriptional regulator</fullName>
    </submittedName>
</protein>
<evidence type="ECO:0000256" key="4">
    <source>
        <dbReference type="ARBA" id="ARBA00023163"/>
    </source>
</evidence>
<dbReference type="PROSITE" id="PS50931">
    <property type="entry name" value="HTH_LYSR"/>
    <property type="match status" value="1"/>
</dbReference>
<dbReference type="AlphaFoldDB" id="A0A191YTU4"/>
<dbReference type="Proteomes" id="UP000078354">
    <property type="component" value="Chromosome"/>
</dbReference>